<evidence type="ECO:0000313" key="15">
    <source>
        <dbReference type="Proteomes" id="UP000188246"/>
    </source>
</evidence>
<evidence type="ECO:0000256" key="10">
    <source>
        <dbReference type="HAMAP-Rule" id="MF_00222"/>
    </source>
</evidence>
<keyword evidence="4 10" id="KW-0560">Oxidoreductase</keyword>
<feature type="binding site" evidence="10">
    <location>
        <position position="267"/>
    </location>
    <ligand>
        <name>shikimate</name>
        <dbReference type="ChEBI" id="CHEBI:36208"/>
    </ligand>
</feature>
<comment type="subunit">
    <text evidence="10">Homodimer.</text>
</comment>
<feature type="domain" description="Shikimate dehydrogenase substrate binding N-terminal" evidence="12">
    <location>
        <begin position="14"/>
        <end position="100"/>
    </location>
</feature>
<dbReference type="UniPathway" id="UPA00053">
    <property type="reaction ID" value="UER00087"/>
</dbReference>
<dbReference type="InterPro" id="IPR011342">
    <property type="entry name" value="Shikimate_DH"/>
</dbReference>
<evidence type="ECO:0000256" key="9">
    <source>
        <dbReference type="ARBA" id="ARBA00060613"/>
    </source>
</evidence>
<dbReference type="RefSeq" id="WP_161485483.1">
    <property type="nucleotide sequence ID" value="NZ_CP019609.1"/>
</dbReference>
<evidence type="ECO:0000256" key="8">
    <source>
        <dbReference type="ARBA" id="ARBA00052329"/>
    </source>
</evidence>
<comment type="catalytic activity">
    <reaction evidence="6 10">
        <text>shikimate + NADP(+) = 3-dehydroshikimate + NADPH + H(+)</text>
        <dbReference type="Rhea" id="RHEA:17737"/>
        <dbReference type="ChEBI" id="CHEBI:15378"/>
        <dbReference type="ChEBI" id="CHEBI:16630"/>
        <dbReference type="ChEBI" id="CHEBI:36208"/>
        <dbReference type="ChEBI" id="CHEBI:57783"/>
        <dbReference type="ChEBI" id="CHEBI:58349"/>
        <dbReference type="EC" id="1.1.1.25"/>
    </reaction>
</comment>
<feature type="active site" description="Proton acceptor" evidence="10">
    <location>
        <position position="73"/>
    </location>
</feature>
<dbReference type="Gene3D" id="3.40.50.10860">
    <property type="entry name" value="Leucine Dehydrogenase, chain A, domain 1"/>
    <property type="match status" value="1"/>
</dbReference>
<feature type="binding site" evidence="10">
    <location>
        <position position="239"/>
    </location>
    <ligand>
        <name>shikimate</name>
        <dbReference type="ChEBI" id="CHEBI:36208"/>
    </ligand>
</feature>
<dbReference type="GO" id="GO:0052734">
    <property type="term" value="F:shikimate 3-dehydrogenase (NAD+) activity"/>
    <property type="evidence" value="ECO:0007669"/>
    <property type="project" value="RHEA"/>
</dbReference>
<dbReference type="Pfam" id="PF01488">
    <property type="entry name" value="Shikimate_DH"/>
    <property type="match status" value="1"/>
</dbReference>
<feature type="domain" description="Quinate/shikimate 5-dehydrogenase/glutamyl-tRNA reductase" evidence="11">
    <location>
        <begin position="127"/>
        <end position="211"/>
    </location>
</feature>
<dbReference type="EC" id="1.1.1.25" evidence="10"/>
<keyword evidence="3 10" id="KW-0521">NADP</keyword>
<dbReference type="GO" id="GO:0050661">
    <property type="term" value="F:NADP binding"/>
    <property type="evidence" value="ECO:0007669"/>
    <property type="project" value="InterPro"/>
</dbReference>
<dbReference type="GO" id="GO:0009423">
    <property type="term" value="P:chorismate biosynthetic process"/>
    <property type="evidence" value="ECO:0007669"/>
    <property type="project" value="UniProtKB-UniRule"/>
</dbReference>
<comment type="similarity">
    <text evidence="10">Belongs to the shikimate dehydrogenase family.</text>
</comment>
<dbReference type="Proteomes" id="UP000188246">
    <property type="component" value="Chromosome"/>
</dbReference>
<dbReference type="GO" id="GO:0019632">
    <property type="term" value="P:shikimate metabolic process"/>
    <property type="evidence" value="ECO:0007669"/>
    <property type="project" value="InterPro"/>
</dbReference>
<feature type="domain" description="SDH C-terminal" evidence="13">
    <location>
        <begin position="260"/>
        <end position="286"/>
    </location>
</feature>
<accession>A0A1Q2D358</accession>
<evidence type="ECO:0000256" key="3">
    <source>
        <dbReference type="ARBA" id="ARBA00022857"/>
    </source>
</evidence>
<comment type="pathway">
    <text evidence="9">Aromatic compound metabolism; 3,4-dihydroxybenzoate biosynthesis; 3-dehydroquinate from D-quinate (NAD(+) route).</text>
</comment>
<dbReference type="AlphaFoldDB" id="A0A1Q2D358"/>
<evidence type="ECO:0000256" key="2">
    <source>
        <dbReference type="ARBA" id="ARBA00022605"/>
    </source>
</evidence>
<keyword evidence="5 10" id="KW-0057">Aromatic amino acid biosynthesis</keyword>
<evidence type="ECO:0000256" key="4">
    <source>
        <dbReference type="ARBA" id="ARBA00023002"/>
    </source>
</evidence>
<dbReference type="SUPFAM" id="SSF51735">
    <property type="entry name" value="NAD(P)-binding Rossmann-fold domains"/>
    <property type="match status" value="1"/>
</dbReference>
<evidence type="ECO:0000256" key="7">
    <source>
        <dbReference type="ARBA" id="ARBA00051639"/>
    </source>
</evidence>
<dbReference type="EMBL" id="CP019609">
    <property type="protein sequence ID" value="AQP52787.1"/>
    <property type="molecule type" value="Genomic_DNA"/>
</dbReference>
<dbReference type="InterPro" id="IPR041121">
    <property type="entry name" value="SDH_C"/>
</dbReference>
<reference evidence="14 15" key="1">
    <citation type="journal article" date="2010" name="Int. J. Syst. Evol. Microbiol.">
        <title>Vagococcus penaei sp. nov., isolated from spoilage microbiota of cooked shrimp (Penaeus vannamei).</title>
        <authorList>
            <person name="Jaffres E."/>
            <person name="Prevost H."/>
            <person name="Rossero A."/>
            <person name="Joffraud J.J."/>
            <person name="Dousset X."/>
        </authorList>
    </citation>
    <scope>NUCLEOTIDE SEQUENCE [LARGE SCALE GENOMIC DNA]</scope>
    <source>
        <strain evidence="14 15">CD276</strain>
    </source>
</reference>
<dbReference type="NCBIfam" id="TIGR00507">
    <property type="entry name" value="aroE"/>
    <property type="match status" value="1"/>
</dbReference>
<feature type="binding site" evidence="10">
    <location>
        <position position="260"/>
    </location>
    <ligand>
        <name>NADP(+)</name>
        <dbReference type="ChEBI" id="CHEBI:58349"/>
    </ligand>
</feature>
<dbReference type="PANTHER" id="PTHR21089:SF1">
    <property type="entry name" value="BIFUNCTIONAL 3-DEHYDROQUINATE DEHYDRATASE_SHIKIMATE DEHYDROGENASE, CHLOROPLASTIC"/>
    <property type="match status" value="1"/>
</dbReference>
<evidence type="ECO:0000313" key="14">
    <source>
        <dbReference type="EMBL" id="AQP52787.1"/>
    </source>
</evidence>
<dbReference type="InterPro" id="IPR046346">
    <property type="entry name" value="Aminoacid_DH-like_N_sf"/>
</dbReference>
<feature type="binding site" evidence="10">
    <location>
        <begin position="22"/>
        <end position="24"/>
    </location>
    <ligand>
        <name>shikimate</name>
        <dbReference type="ChEBI" id="CHEBI:36208"/>
    </ligand>
</feature>
<feature type="binding site" evidence="10">
    <location>
        <position position="69"/>
    </location>
    <ligand>
        <name>shikimate</name>
        <dbReference type="ChEBI" id="CHEBI:36208"/>
    </ligand>
</feature>
<organism evidence="14 15">
    <name type="scientific">Vagococcus penaei</name>
    <dbReference type="NCBI Taxonomy" id="633807"/>
    <lineage>
        <taxon>Bacteria</taxon>
        <taxon>Bacillati</taxon>
        <taxon>Bacillota</taxon>
        <taxon>Bacilli</taxon>
        <taxon>Lactobacillales</taxon>
        <taxon>Enterococcaceae</taxon>
        <taxon>Vagococcus</taxon>
    </lineage>
</organism>
<feature type="binding site" evidence="10">
    <location>
        <position position="89"/>
    </location>
    <ligand>
        <name>NADP(+)</name>
        <dbReference type="ChEBI" id="CHEBI:58349"/>
    </ligand>
</feature>
<evidence type="ECO:0000256" key="6">
    <source>
        <dbReference type="ARBA" id="ARBA00049442"/>
    </source>
</evidence>
<evidence type="ECO:0000259" key="11">
    <source>
        <dbReference type="Pfam" id="PF01488"/>
    </source>
</evidence>
<comment type="caution">
    <text evidence="10">Lacks conserved residue(s) required for the propagation of feature annotation.</text>
</comment>
<dbReference type="STRING" id="633807.BW732_00175"/>
<comment type="function">
    <text evidence="10">Involved in the biosynthesis of the chorismate, which leads to the biosynthesis of aromatic amino acids. Catalyzes the reversible NADPH linked reduction of 3-dehydroshikimate (DHSA) to yield shikimate (SA).</text>
</comment>
<dbReference type="InterPro" id="IPR006151">
    <property type="entry name" value="Shikm_DH/Glu-tRNA_Rdtase"/>
</dbReference>
<comment type="pathway">
    <text evidence="1 10">Metabolic intermediate biosynthesis; chorismate biosynthesis; chorismate from D-erythrose 4-phosphate and phosphoenolpyruvate: step 4/7.</text>
</comment>
<comment type="catalytic activity">
    <reaction evidence="8">
        <text>shikimate + NAD(+) = 3-dehydroshikimate + NADH + H(+)</text>
        <dbReference type="Rhea" id="RHEA:17741"/>
        <dbReference type="ChEBI" id="CHEBI:15378"/>
        <dbReference type="ChEBI" id="CHEBI:16630"/>
        <dbReference type="ChEBI" id="CHEBI:36208"/>
        <dbReference type="ChEBI" id="CHEBI:57540"/>
        <dbReference type="ChEBI" id="CHEBI:57945"/>
    </reaction>
</comment>
<dbReference type="HAMAP" id="MF_00222">
    <property type="entry name" value="Shikimate_DH_AroE"/>
    <property type="match status" value="1"/>
</dbReference>
<evidence type="ECO:0000259" key="13">
    <source>
        <dbReference type="Pfam" id="PF18317"/>
    </source>
</evidence>
<feature type="binding site" evidence="10">
    <location>
        <position position="113"/>
    </location>
    <ligand>
        <name>shikimate</name>
        <dbReference type="ChEBI" id="CHEBI:36208"/>
    </ligand>
</feature>
<dbReference type="Pfam" id="PF08501">
    <property type="entry name" value="Shikimate_dh_N"/>
    <property type="match status" value="1"/>
</dbReference>
<dbReference type="GO" id="GO:0004764">
    <property type="term" value="F:shikimate 3-dehydrogenase (NADP+) activity"/>
    <property type="evidence" value="ECO:0007669"/>
    <property type="project" value="UniProtKB-UniRule"/>
</dbReference>
<dbReference type="CDD" id="cd01065">
    <property type="entry name" value="NAD_bind_Shikimate_DH"/>
    <property type="match status" value="1"/>
</dbReference>
<evidence type="ECO:0000256" key="1">
    <source>
        <dbReference type="ARBA" id="ARBA00004871"/>
    </source>
</evidence>
<feature type="binding site" evidence="10">
    <location>
        <position position="237"/>
    </location>
    <ligand>
        <name>NADP(+)</name>
        <dbReference type="ChEBI" id="CHEBI:58349"/>
    </ligand>
</feature>
<proteinExistence type="inferred from homology"/>
<comment type="catalytic activity">
    <reaction evidence="7">
        <text>L-quinate + NAD(+) = 3-dehydroquinate + NADH + H(+)</text>
        <dbReference type="Rhea" id="RHEA:22364"/>
        <dbReference type="ChEBI" id="CHEBI:15378"/>
        <dbReference type="ChEBI" id="CHEBI:29751"/>
        <dbReference type="ChEBI" id="CHEBI:32364"/>
        <dbReference type="ChEBI" id="CHEBI:57540"/>
        <dbReference type="ChEBI" id="CHEBI:57945"/>
        <dbReference type="EC" id="1.1.1.24"/>
    </reaction>
</comment>
<feature type="binding site" evidence="10">
    <location>
        <begin position="137"/>
        <end position="141"/>
    </location>
    <ligand>
        <name>NADP(+)</name>
        <dbReference type="ChEBI" id="CHEBI:58349"/>
    </ligand>
</feature>
<gene>
    <name evidence="10" type="primary">aroE</name>
    <name evidence="14" type="ORF">BW732_00175</name>
</gene>
<name>A0A1Q2D358_9ENTE</name>
<dbReference type="InterPro" id="IPR013708">
    <property type="entry name" value="Shikimate_DH-bd_N"/>
</dbReference>
<dbReference type="GO" id="GO:0008652">
    <property type="term" value="P:amino acid biosynthetic process"/>
    <property type="evidence" value="ECO:0007669"/>
    <property type="project" value="UniProtKB-KW"/>
</dbReference>
<evidence type="ECO:0000256" key="5">
    <source>
        <dbReference type="ARBA" id="ARBA00023141"/>
    </source>
</evidence>
<feature type="binding site" evidence="10">
    <location>
        <position position="98"/>
    </location>
    <ligand>
        <name>shikimate</name>
        <dbReference type="ChEBI" id="CHEBI:36208"/>
    </ligand>
</feature>
<dbReference type="Pfam" id="PF18317">
    <property type="entry name" value="SDH_C"/>
    <property type="match status" value="1"/>
</dbReference>
<evidence type="ECO:0000259" key="12">
    <source>
        <dbReference type="Pfam" id="PF08501"/>
    </source>
</evidence>
<dbReference type="FunFam" id="3.40.50.720:FF:000086">
    <property type="entry name" value="Quinate/shikimate dehydrogenase"/>
    <property type="match status" value="1"/>
</dbReference>
<dbReference type="GO" id="GO:0030266">
    <property type="term" value="F:quinate 3-dehydrogenase (NAD+) activity"/>
    <property type="evidence" value="ECO:0007669"/>
    <property type="project" value="UniProtKB-EC"/>
</dbReference>
<protein>
    <recommendedName>
        <fullName evidence="10">Shikimate dehydrogenase (NADP(+))</fullName>
        <shortName evidence="10">SDH</shortName>
        <ecNumber evidence="10">1.1.1.25</ecNumber>
    </recommendedName>
</protein>
<dbReference type="KEGG" id="vpi:BW732_00175"/>
<keyword evidence="15" id="KW-1185">Reference proteome</keyword>
<sequence length="296" mass="32373">MVKKISGNTKTYGVLANPIKHSLSPLIHNTAFQTANMDAVYLAFEVKNNRIEEALAGVRALELSGVNISMPYKRMALDYLIENNFPVCEVSELVGSCNTIVNTGRRLRGYNTDGIGLVTSIEKEGISLAGKRLSILGAGGAARAIVCQLAKSSVQSIVIFKRHNESFQDVSAYFNLISMVLGVKIDVYPYENVKLMQEVFAQTDILINATQVGMTGYPGLPIESADMLHEKLIVVDLIYAPLETEFLKAAKTKGCRTMNGIGMLLYQAASSFKLMTGKTMPIDQVKVAIEQQLNKL</sequence>
<dbReference type="GO" id="GO:0009073">
    <property type="term" value="P:aromatic amino acid family biosynthetic process"/>
    <property type="evidence" value="ECO:0007669"/>
    <property type="project" value="UniProtKB-KW"/>
</dbReference>
<dbReference type="PANTHER" id="PTHR21089">
    <property type="entry name" value="SHIKIMATE DEHYDROGENASE"/>
    <property type="match status" value="1"/>
</dbReference>
<dbReference type="InterPro" id="IPR036291">
    <property type="entry name" value="NAD(P)-bd_dom_sf"/>
</dbReference>
<dbReference type="InterPro" id="IPR022893">
    <property type="entry name" value="Shikimate_DH_fam"/>
</dbReference>
<dbReference type="Gene3D" id="3.40.50.720">
    <property type="entry name" value="NAD(P)-binding Rossmann-like Domain"/>
    <property type="match status" value="1"/>
</dbReference>
<keyword evidence="2 10" id="KW-0028">Amino-acid biosynthesis</keyword>
<dbReference type="SUPFAM" id="SSF53223">
    <property type="entry name" value="Aminoacid dehydrogenase-like, N-terminal domain"/>
    <property type="match status" value="1"/>
</dbReference>